<evidence type="ECO:0000313" key="7">
    <source>
        <dbReference type="Proteomes" id="UP000028123"/>
    </source>
</evidence>
<dbReference type="eggNOG" id="COG0583">
    <property type="taxonomic scope" value="Bacteria"/>
</dbReference>
<evidence type="ECO:0000256" key="1">
    <source>
        <dbReference type="ARBA" id="ARBA00009437"/>
    </source>
</evidence>
<dbReference type="InterPro" id="IPR036388">
    <property type="entry name" value="WH-like_DNA-bd_sf"/>
</dbReference>
<comment type="caution">
    <text evidence="6">The sequence shown here is derived from an EMBL/GenBank/DDBJ whole genome shotgun (WGS) entry which is preliminary data.</text>
</comment>
<dbReference type="PANTHER" id="PTHR30126:SF39">
    <property type="entry name" value="HTH-TYPE TRANSCRIPTIONAL REGULATOR CYSL"/>
    <property type="match status" value="1"/>
</dbReference>
<dbReference type="SUPFAM" id="SSF53850">
    <property type="entry name" value="Periplasmic binding protein-like II"/>
    <property type="match status" value="1"/>
</dbReference>
<dbReference type="PANTHER" id="PTHR30126">
    <property type="entry name" value="HTH-TYPE TRANSCRIPTIONAL REGULATOR"/>
    <property type="match status" value="1"/>
</dbReference>
<dbReference type="InterPro" id="IPR036390">
    <property type="entry name" value="WH_DNA-bd_sf"/>
</dbReference>
<keyword evidence="7" id="KW-1185">Reference proteome</keyword>
<organism evidence="6 7">
    <name type="scientific">Paenibacillus tyrfis</name>
    <dbReference type="NCBI Taxonomy" id="1501230"/>
    <lineage>
        <taxon>Bacteria</taxon>
        <taxon>Bacillati</taxon>
        <taxon>Bacillota</taxon>
        <taxon>Bacilli</taxon>
        <taxon>Bacillales</taxon>
        <taxon>Paenibacillaceae</taxon>
        <taxon>Paenibacillus</taxon>
    </lineage>
</organism>
<feature type="domain" description="HTH lysR-type" evidence="5">
    <location>
        <begin position="1"/>
        <end position="60"/>
    </location>
</feature>
<dbReference type="Proteomes" id="UP000028123">
    <property type="component" value="Unassembled WGS sequence"/>
</dbReference>
<evidence type="ECO:0000256" key="3">
    <source>
        <dbReference type="ARBA" id="ARBA00023125"/>
    </source>
</evidence>
<dbReference type="EMBL" id="JNVM01000021">
    <property type="protein sequence ID" value="KEQ23556.1"/>
    <property type="molecule type" value="Genomic_DNA"/>
</dbReference>
<keyword evidence="3" id="KW-0238">DNA-binding</keyword>
<keyword evidence="2" id="KW-0805">Transcription regulation</keyword>
<accession>A0A081NYN3</accession>
<gene>
    <name evidence="6" type="ORF">ET33_15635</name>
</gene>
<evidence type="ECO:0000313" key="6">
    <source>
        <dbReference type="EMBL" id="KEQ23556.1"/>
    </source>
</evidence>
<reference evidence="6 7" key="1">
    <citation type="submission" date="2014-06" db="EMBL/GenBank/DDBJ databases">
        <title>Draft genome sequence of Paenibacillus sp. MSt1.</title>
        <authorList>
            <person name="Aw Y.K."/>
            <person name="Ong K.S."/>
            <person name="Gan H.M."/>
            <person name="Lee S.M."/>
        </authorList>
    </citation>
    <scope>NUCLEOTIDE SEQUENCE [LARGE SCALE GENOMIC DNA]</scope>
    <source>
        <strain evidence="6 7">MSt1</strain>
    </source>
</reference>
<dbReference type="Gene3D" id="1.10.10.10">
    <property type="entry name" value="Winged helix-like DNA-binding domain superfamily/Winged helix DNA-binding domain"/>
    <property type="match status" value="1"/>
</dbReference>
<dbReference type="Pfam" id="PF00126">
    <property type="entry name" value="HTH_1"/>
    <property type="match status" value="1"/>
</dbReference>
<keyword evidence="4" id="KW-0804">Transcription</keyword>
<dbReference type="AlphaFoldDB" id="A0A081NYN3"/>
<dbReference type="Gene3D" id="3.40.190.290">
    <property type="match status" value="1"/>
</dbReference>
<comment type="similarity">
    <text evidence="1">Belongs to the LysR transcriptional regulatory family.</text>
</comment>
<dbReference type="OrthoDB" id="9785745at2"/>
<name>A0A081NYN3_9BACL</name>
<dbReference type="InterPro" id="IPR005119">
    <property type="entry name" value="LysR_subst-bd"/>
</dbReference>
<evidence type="ECO:0000256" key="2">
    <source>
        <dbReference type="ARBA" id="ARBA00023015"/>
    </source>
</evidence>
<dbReference type="GO" id="GO:0003700">
    <property type="term" value="F:DNA-binding transcription factor activity"/>
    <property type="evidence" value="ECO:0007669"/>
    <property type="project" value="InterPro"/>
</dbReference>
<dbReference type="PROSITE" id="PS50931">
    <property type="entry name" value="HTH_LYSR"/>
    <property type="match status" value="1"/>
</dbReference>
<dbReference type="SUPFAM" id="SSF46785">
    <property type="entry name" value="Winged helix' DNA-binding domain"/>
    <property type="match status" value="1"/>
</dbReference>
<proteinExistence type="inferred from homology"/>
<dbReference type="PRINTS" id="PR00039">
    <property type="entry name" value="HTHLYSR"/>
</dbReference>
<evidence type="ECO:0000256" key="4">
    <source>
        <dbReference type="ARBA" id="ARBA00023163"/>
    </source>
</evidence>
<evidence type="ECO:0000259" key="5">
    <source>
        <dbReference type="PROSITE" id="PS50931"/>
    </source>
</evidence>
<dbReference type="Pfam" id="PF03466">
    <property type="entry name" value="LysR_substrate"/>
    <property type="match status" value="1"/>
</dbReference>
<dbReference type="InterPro" id="IPR000847">
    <property type="entry name" value="LysR_HTH_N"/>
</dbReference>
<dbReference type="RefSeq" id="WP_036688099.1">
    <property type="nucleotide sequence ID" value="NZ_JNVM01000021.1"/>
</dbReference>
<protein>
    <submittedName>
        <fullName evidence="6">Transcriptional regulator</fullName>
    </submittedName>
</protein>
<dbReference type="GO" id="GO:0000976">
    <property type="term" value="F:transcription cis-regulatory region binding"/>
    <property type="evidence" value="ECO:0007669"/>
    <property type="project" value="TreeGrafter"/>
</dbReference>
<sequence>MNFSLLKLEIVELLDKHKKITAVAEQLGLKQPTVTFHMKSMEQELGVQLFETRAGKTMLTEAGRSLYHYAVKINALAQEAGRVVKEFDELGRGTLKIGASYVPGTYLLPKVLSGFAKAYPRITLSLQVKTAPVIQELLRNHEIDLGILSTEPFQSAPLIAETVCEDELVVVFAPRHRLAAYPQLYPDQLAEAPFLLHGPESSTRQMTDRWAQRNRVQLKAHMELDSLEAIKQVVMQGESVSFVSRQAVQREVERGELEFRPIPQNPFKRYVYCAYNADRRQSAVMERFIDFLRKEAQ</sequence>